<dbReference type="InterPro" id="IPR010105">
    <property type="entry name" value="TonB_sidphr_rcpt"/>
</dbReference>
<dbReference type="CDD" id="cd01347">
    <property type="entry name" value="ligand_gated_channel"/>
    <property type="match status" value="1"/>
</dbReference>
<dbReference type="GO" id="GO:0015891">
    <property type="term" value="P:siderophore transport"/>
    <property type="evidence" value="ECO:0007669"/>
    <property type="project" value="InterPro"/>
</dbReference>
<evidence type="ECO:0000256" key="10">
    <source>
        <dbReference type="ARBA" id="ARBA00023077"/>
    </source>
</evidence>
<dbReference type="Pfam" id="PF07715">
    <property type="entry name" value="Plug"/>
    <property type="match status" value="1"/>
</dbReference>
<organism evidence="19 20">
    <name type="scientific">Hyphococcus flavus</name>
    <dbReference type="NCBI Taxonomy" id="1866326"/>
    <lineage>
        <taxon>Bacteria</taxon>
        <taxon>Pseudomonadati</taxon>
        <taxon>Pseudomonadota</taxon>
        <taxon>Alphaproteobacteria</taxon>
        <taxon>Parvularculales</taxon>
        <taxon>Parvularculaceae</taxon>
        <taxon>Hyphococcus</taxon>
    </lineage>
</organism>
<feature type="chain" id="PRO_5042024049" evidence="16">
    <location>
        <begin position="25"/>
        <end position="711"/>
    </location>
</feature>
<proteinExistence type="inferred from homology"/>
<evidence type="ECO:0000256" key="2">
    <source>
        <dbReference type="ARBA" id="ARBA00009810"/>
    </source>
</evidence>
<evidence type="ECO:0000256" key="11">
    <source>
        <dbReference type="ARBA" id="ARBA00023136"/>
    </source>
</evidence>
<dbReference type="Pfam" id="PF00593">
    <property type="entry name" value="TonB_dep_Rec_b-barrel"/>
    <property type="match status" value="1"/>
</dbReference>
<dbReference type="InterPro" id="IPR036942">
    <property type="entry name" value="Beta-barrel_TonB_sf"/>
</dbReference>
<dbReference type="KEGG" id="hfl:PUV54_02150"/>
<evidence type="ECO:0000256" key="12">
    <source>
        <dbReference type="ARBA" id="ARBA00023170"/>
    </source>
</evidence>
<evidence type="ECO:0000256" key="14">
    <source>
        <dbReference type="PROSITE-ProRule" id="PRU01360"/>
    </source>
</evidence>
<dbReference type="RefSeq" id="WP_274493874.1">
    <property type="nucleotide sequence ID" value="NZ_CP118166.1"/>
</dbReference>
<dbReference type="InterPro" id="IPR039426">
    <property type="entry name" value="TonB-dep_rcpt-like"/>
</dbReference>
<comment type="subcellular location">
    <subcellularLocation>
        <location evidence="1 14">Cell outer membrane</location>
        <topology evidence="1 14">Multi-pass membrane protein</topology>
    </subcellularLocation>
</comment>
<keyword evidence="6 14" id="KW-0812">Transmembrane</keyword>
<protein>
    <submittedName>
        <fullName evidence="19">TonB-dependent siderophore receptor</fullName>
    </submittedName>
</protein>
<evidence type="ECO:0000256" key="5">
    <source>
        <dbReference type="ARBA" id="ARBA00022496"/>
    </source>
</evidence>
<dbReference type="PROSITE" id="PS52016">
    <property type="entry name" value="TONB_DEPENDENT_REC_3"/>
    <property type="match status" value="1"/>
</dbReference>
<evidence type="ECO:0000256" key="1">
    <source>
        <dbReference type="ARBA" id="ARBA00004571"/>
    </source>
</evidence>
<evidence type="ECO:0000256" key="4">
    <source>
        <dbReference type="ARBA" id="ARBA00022452"/>
    </source>
</evidence>
<dbReference type="InterPro" id="IPR037066">
    <property type="entry name" value="Plug_dom_sf"/>
</dbReference>
<dbReference type="GO" id="GO:0015344">
    <property type="term" value="F:siderophore uptake transmembrane transporter activity"/>
    <property type="evidence" value="ECO:0007669"/>
    <property type="project" value="TreeGrafter"/>
</dbReference>
<name>A0AAF0CBW3_9PROT</name>
<dbReference type="InterPro" id="IPR012910">
    <property type="entry name" value="Plug_dom"/>
</dbReference>
<dbReference type="EMBL" id="CP118166">
    <property type="protein sequence ID" value="WDI31990.1"/>
    <property type="molecule type" value="Genomic_DNA"/>
</dbReference>
<keyword evidence="10 15" id="KW-0798">TonB box</keyword>
<keyword evidence="8" id="KW-0408">Iron</keyword>
<evidence type="ECO:0000256" key="15">
    <source>
        <dbReference type="RuleBase" id="RU003357"/>
    </source>
</evidence>
<dbReference type="NCBIfam" id="TIGR01783">
    <property type="entry name" value="TonB-siderophor"/>
    <property type="match status" value="1"/>
</dbReference>
<evidence type="ECO:0000256" key="13">
    <source>
        <dbReference type="ARBA" id="ARBA00023237"/>
    </source>
</evidence>
<keyword evidence="4 14" id="KW-1134">Transmembrane beta strand</keyword>
<keyword evidence="12 19" id="KW-0675">Receptor</keyword>
<dbReference type="GO" id="GO:0038023">
    <property type="term" value="F:signaling receptor activity"/>
    <property type="evidence" value="ECO:0007669"/>
    <property type="project" value="InterPro"/>
</dbReference>
<keyword evidence="13 14" id="KW-0998">Cell outer membrane</keyword>
<reference evidence="19" key="1">
    <citation type="submission" date="2023-02" db="EMBL/GenBank/DDBJ databases">
        <title>Genome sequence of Hyphococcus flavus.</title>
        <authorList>
            <person name="Rong J.-C."/>
            <person name="Zhao Q."/>
            <person name="Yi M."/>
            <person name="Wu J.-Y."/>
        </authorList>
    </citation>
    <scope>NUCLEOTIDE SEQUENCE</scope>
    <source>
        <strain evidence="19">MCCC 1K03223</strain>
    </source>
</reference>
<evidence type="ECO:0000313" key="19">
    <source>
        <dbReference type="EMBL" id="WDI31990.1"/>
    </source>
</evidence>
<evidence type="ECO:0000259" key="18">
    <source>
        <dbReference type="Pfam" id="PF07715"/>
    </source>
</evidence>
<dbReference type="PANTHER" id="PTHR32552:SF68">
    <property type="entry name" value="FERRICHROME OUTER MEMBRANE TRANSPORTER_PHAGE RECEPTOR"/>
    <property type="match status" value="1"/>
</dbReference>
<evidence type="ECO:0000256" key="7">
    <source>
        <dbReference type="ARBA" id="ARBA00022729"/>
    </source>
</evidence>
<keyword evidence="20" id="KW-1185">Reference proteome</keyword>
<sequence length="711" mass="78459">MGRKTALALTTILATTLHSNMAVADDTADEIVVVGKVLYTDQVNALKAPTPIIDVPQSLSIVTADEITQRGFTSIGEIINYTPGVSNSQGEGHRDSVVFRGVRSTADFFIDGVRDDVQYYRPLYNLEQVEILRGPNALLFGRGGTGGILNRVTKKGVIGENFTGYQAGVDTFGEFGFQVDTNYAAGDTAAFRINAMYESLNNHRDFYDGDRIGINPTAKFAITPATTLDVSYEYVDHRRFVDRGIPTANGALDGTVANPGRPVEDFKDIVFGDPELNFTDLKAHLVRASLQHAFSENFKGIFSAFYGDYDKLYQNFYASDYNPEIDADVVTLDGYVDRTDRQNLILSGNLVGKFNTGSFHHTVVTGGEYINTSSDQDRFNSFWSGTSDDIEMFTIARPLNLSGGVGVNASGMPTTNSFTTDINDDTRVSIDVFSAYFQDQIELTDWLDIVAGVRYDSFDIEVFNAEPPTETRTRKDDKFSPRFGVILKPQENISIYGSYSESFLPRSGEQFANINGDNNALDPNTFSNLEAGVKWDFNQGLSLTAAVFEIEQSSPQVADNDPSTLDIIDSKIQGFEAQLQGHVTEQWFVSAGYSYLDGEIVNRMGPTGLRPQELPEHMFSVWNSFQATEKFGLGFGLTYQDESFINNGNTAILPSYVRLDAAAYYDVSDKLRLQVNVENLTDELYFPNSHSTHQATVGAPVNARFTITGTL</sequence>
<dbReference type="Gene3D" id="2.40.170.20">
    <property type="entry name" value="TonB-dependent receptor, beta-barrel domain"/>
    <property type="match status" value="1"/>
</dbReference>
<keyword evidence="9" id="KW-0406">Ion transport</keyword>
<dbReference type="InterPro" id="IPR000531">
    <property type="entry name" value="Beta-barrel_TonB"/>
</dbReference>
<feature type="domain" description="TonB-dependent receptor plug" evidence="18">
    <location>
        <begin position="52"/>
        <end position="148"/>
    </location>
</feature>
<accession>A0AAF0CBW3</accession>
<dbReference type="Gene3D" id="2.170.130.10">
    <property type="entry name" value="TonB-dependent receptor, plug domain"/>
    <property type="match status" value="1"/>
</dbReference>
<dbReference type="SUPFAM" id="SSF56935">
    <property type="entry name" value="Porins"/>
    <property type="match status" value="1"/>
</dbReference>
<gene>
    <name evidence="19" type="ORF">PUV54_02150</name>
</gene>
<evidence type="ECO:0000313" key="20">
    <source>
        <dbReference type="Proteomes" id="UP001214043"/>
    </source>
</evidence>
<dbReference type="AlphaFoldDB" id="A0AAF0CBW3"/>
<keyword evidence="5" id="KW-0410">Iron transport</keyword>
<evidence type="ECO:0000256" key="16">
    <source>
        <dbReference type="SAM" id="SignalP"/>
    </source>
</evidence>
<evidence type="ECO:0000259" key="17">
    <source>
        <dbReference type="Pfam" id="PF00593"/>
    </source>
</evidence>
<dbReference type="PANTHER" id="PTHR32552">
    <property type="entry name" value="FERRICHROME IRON RECEPTOR-RELATED"/>
    <property type="match status" value="1"/>
</dbReference>
<keyword evidence="7 16" id="KW-0732">Signal</keyword>
<keyword evidence="3 14" id="KW-0813">Transport</keyword>
<keyword evidence="11 14" id="KW-0472">Membrane</keyword>
<feature type="signal peptide" evidence="16">
    <location>
        <begin position="1"/>
        <end position="24"/>
    </location>
</feature>
<evidence type="ECO:0000256" key="3">
    <source>
        <dbReference type="ARBA" id="ARBA00022448"/>
    </source>
</evidence>
<evidence type="ECO:0000256" key="9">
    <source>
        <dbReference type="ARBA" id="ARBA00023065"/>
    </source>
</evidence>
<dbReference type="GO" id="GO:0009279">
    <property type="term" value="C:cell outer membrane"/>
    <property type="evidence" value="ECO:0007669"/>
    <property type="project" value="UniProtKB-SubCell"/>
</dbReference>
<evidence type="ECO:0000256" key="6">
    <source>
        <dbReference type="ARBA" id="ARBA00022692"/>
    </source>
</evidence>
<comment type="similarity">
    <text evidence="2 14 15">Belongs to the TonB-dependent receptor family.</text>
</comment>
<dbReference type="Proteomes" id="UP001214043">
    <property type="component" value="Chromosome"/>
</dbReference>
<feature type="domain" description="TonB-dependent receptor-like beta-barrel" evidence="17">
    <location>
        <begin position="220"/>
        <end position="680"/>
    </location>
</feature>
<evidence type="ECO:0000256" key="8">
    <source>
        <dbReference type="ARBA" id="ARBA00023004"/>
    </source>
</evidence>